<dbReference type="GO" id="GO:0005886">
    <property type="term" value="C:plasma membrane"/>
    <property type="evidence" value="ECO:0007669"/>
    <property type="project" value="UniProtKB-SubCell"/>
</dbReference>
<dbReference type="InterPro" id="IPR051791">
    <property type="entry name" value="Pra-immunoreactive"/>
</dbReference>
<dbReference type="EMBL" id="FNEN01000008">
    <property type="protein sequence ID" value="SDI91958.1"/>
    <property type="molecule type" value="Genomic_DNA"/>
</dbReference>
<evidence type="ECO:0000256" key="6">
    <source>
        <dbReference type="SAM" id="Phobius"/>
    </source>
</evidence>
<evidence type="ECO:0000256" key="1">
    <source>
        <dbReference type="ARBA" id="ARBA00004651"/>
    </source>
</evidence>
<evidence type="ECO:0000256" key="4">
    <source>
        <dbReference type="ARBA" id="ARBA00022989"/>
    </source>
</evidence>
<feature type="transmembrane region" description="Helical" evidence="6">
    <location>
        <begin position="45"/>
        <end position="62"/>
    </location>
</feature>
<evidence type="ECO:0000313" key="9">
    <source>
        <dbReference type="Proteomes" id="UP000198853"/>
    </source>
</evidence>
<name>A0A1G8PI24_9BACI</name>
<evidence type="ECO:0000256" key="3">
    <source>
        <dbReference type="ARBA" id="ARBA00022692"/>
    </source>
</evidence>
<organism evidence="8 9">
    <name type="scientific">Natribacillus halophilus</name>
    <dbReference type="NCBI Taxonomy" id="549003"/>
    <lineage>
        <taxon>Bacteria</taxon>
        <taxon>Bacillati</taxon>
        <taxon>Bacillota</taxon>
        <taxon>Bacilli</taxon>
        <taxon>Bacillales</taxon>
        <taxon>Bacillaceae</taxon>
        <taxon>Natribacillus</taxon>
    </lineage>
</organism>
<keyword evidence="2" id="KW-1003">Cell membrane</keyword>
<keyword evidence="4 6" id="KW-1133">Transmembrane helix</keyword>
<accession>A0A1G8PI24</accession>
<feature type="domain" description="RDD" evidence="7">
    <location>
        <begin position="5"/>
        <end position="127"/>
    </location>
</feature>
<reference evidence="8 9" key="1">
    <citation type="submission" date="2016-10" db="EMBL/GenBank/DDBJ databases">
        <authorList>
            <person name="de Groot N.N."/>
        </authorList>
    </citation>
    <scope>NUCLEOTIDE SEQUENCE [LARGE SCALE GENOMIC DNA]</scope>
    <source>
        <strain evidence="8 9">DSM 21771</strain>
    </source>
</reference>
<dbReference type="Pfam" id="PF06271">
    <property type="entry name" value="RDD"/>
    <property type="match status" value="1"/>
</dbReference>
<evidence type="ECO:0000313" key="8">
    <source>
        <dbReference type="EMBL" id="SDI91958.1"/>
    </source>
</evidence>
<dbReference type="Proteomes" id="UP000198853">
    <property type="component" value="Unassembled WGS sequence"/>
</dbReference>
<protein>
    <submittedName>
        <fullName evidence="8">Uncharacterized membrane protein YckC, RDD family</fullName>
    </submittedName>
</protein>
<proteinExistence type="predicted"/>
<dbReference type="PANTHER" id="PTHR36115:SF9">
    <property type="entry name" value="LMO1584 PROTEIN"/>
    <property type="match status" value="1"/>
</dbReference>
<sequence>MSNVGGFWIRLVAILLDGLLIGAVVTIGLSLGLDPQSQAVQLGEGLLALAYVIVVPALWFGYTVGKRIVGIRVVKKDHSDVSFGTMVMREFVAGLVYGFTFGIAIIVSIFMVTLRQDKRAIHDFIAGTYVTHNKPSS</sequence>
<dbReference type="InterPro" id="IPR010432">
    <property type="entry name" value="RDD"/>
</dbReference>
<comment type="subcellular location">
    <subcellularLocation>
        <location evidence="1">Cell membrane</location>
        <topology evidence="1">Multi-pass membrane protein</topology>
    </subcellularLocation>
</comment>
<evidence type="ECO:0000256" key="2">
    <source>
        <dbReference type="ARBA" id="ARBA00022475"/>
    </source>
</evidence>
<keyword evidence="9" id="KW-1185">Reference proteome</keyword>
<dbReference type="PANTHER" id="PTHR36115">
    <property type="entry name" value="PROLINE-RICH ANTIGEN HOMOLOG-RELATED"/>
    <property type="match status" value="1"/>
</dbReference>
<feature type="transmembrane region" description="Helical" evidence="6">
    <location>
        <begin position="6"/>
        <end position="33"/>
    </location>
</feature>
<evidence type="ECO:0000256" key="5">
    <source>
        <dbReference type="ARBA" id="ARBA00023136"/>
    </source>
</evidence>
<evidence type="ECO:0000259" key="7">
    <source>
        <dbReference type="Pfam" id="PF06271"/>
    </source>
</evidence>
<dbReference type="AlphaFoldDB" id="A0A1G8PI24"/>
<feature type="transmembrane region" description="Helical" evidence="6">
    <location>
        <begin position="91"/>
        <end position="114"/>
    </location>
</feature>
<keyword evidence="5 6" id="KW-0472">Membrane</keyword>
<gene>
    <name evidence="8" type="ORF">SAMN04488123_108148</name>
</gene>
<keyword evidence="3 6" id="KW-0812">Transmembrane</keyword>